<dbReference type="InterPro" id="IPR013762">
    <property type="entry name" value="Integrase-like_cat_sf"/>
</dbReference>
<dbReference type="Pfam" id="PF00589">
    <property type="entry name" value="Phage_integrase"/>
    <property type="match status" value="1"/>
</dbReference>
<dbReference type="InterPro" id="IPR010998">
    <property type="entry name" value="Integrase_recombinase_N"/>
</dbReference>
<feature type="domain" description="Core-binding (CB)" evidence="11">
    <location>
        <begin position="11"/>
        <end position="97"/>
    </location>
</feature>
<evidence type="ECO:0000313" key="12">
    <source>
        <dbReference type="EMBL" id="KGM02526.1"/>
    </source>
</evidence>
<keyword evidence="2 9" id="KW-0963">Cytoplasm</keyword>
<keyword evidence="5 9" id="KW-0229">DNA integration</keyword>
<protein>
    <recommendedName>
        <fullName evidence="9">Tyrosine recombinase XerC</fullName>
    </recommendedName>
</protein>
<dbReference type="PANTHER" id="PTHR30349:SF77">
    <property type="entry name" value="TYROSINE RECOMBINASE XERC"/>
    <property type="match status" value="1"/>
</dbReference>
<dbReference type="InterPro" id="IPR023009">
    <property type="entry name" value="Tyrosine_recombinase_XerC/XerD"/>
</dbReference>
<comment type="subcellular location">
    <subcellularLocation>
        <location evidence="1 9">Cytoplasm</location>
    </subcellularLocation>
</comment>
<dbReference type="GO" id="GO:0006313">
    <property type="term" value="P:DNA transposition"/>
    <property type="evidence" value="ECO:0007669"/>
    <property type="project" value="UniProtKB-UniRule"/>
</dbReference>
<dbReference type="EMBL" id="AXNT01000044">
    <property type="protein sequence ID" value="KGM02526.1"/>
    <property type="molecule type" value="Genomic_DNA"/>
</dbReference>
<evidence type="ECO:0000256" key="9">
    <source>
        <dbReference type="HAMAP-Rule" id="MF_01808"/>
    </source>
</evidence>
<evidence type="ECO:0000313" key="13">
    <source>
        <dbReference type="Proteomes" id="UP000029833"/>
    </source>
</evidence>
<dbReference type="PANTHER" id="PTHR30349">
    <property type="entry name" value="PHAGE INTEGRASE-RELATED"/>
    <property type="match status" value="1"/>
</dbReference>
<reference evidence="12 13" key="1">
    <citation type="submission" date="2013-10" db="EMBL/GenBank/DDBJ databases">
        <authorList>
            <person name="Wang G."/>
            <person name="Zhuang W."/>
        </authorList>
    </citation>
    <scope>NUCLEOTIDE SEQUENCE [LARGE SCALE GENOMIC DNA]</scope>
    <source>
        <strain evidence="12 13">DSM 20118</strain>
    </source>
</reference>
<evidence type="ECO:0000256" key="8">
    <source>
        <dbReference type="ARBA" id="ARBA00023306"/>
    </source>
</evidence>
<dbReference type="InterPro" id="IPR050090">
    <property type="entry name" value="Tyrosine_recombinase_XerCD"/>
</dbReference>
<feature type="active site" evidence="9">
    <location>
        <position position="162"/>
    </location>
</feature>
<dbReference type="RefSeq" id="WP_034628479.1">
    <property type="nucleotide sequence ID" value="NZ_AXNT01000044.1"/>
</dbReference>
<dbReference type="PROSITE" id="PS51898">
    <property type="entry name" value="TYR_RECOMBINASE"/>
    <property type="match status" value="1"/>
</dbReference>
<evidence type="ECO:0000256" key="7">
    <source>
        <dbReference type="ARBA" id="ARBA00023172"/>
    </source>
</evidence>
<keyword evidence="13" id="KW-1185">Reference proteome</keyword>
<evidence type="ECO:0000259" key="11">
    <source>
        <dbReference type="PROSITE" id="PS51900"/>
    </source>
</evidence>
<comment type="subunit">
    <text evidence="9">Forms a cyclic heterotetrameric complex composed of two molecules of XerC and two molecules of XerD.</text>
</comment>
<feature type="active site" evidence="9">
    <location>
        <position position="259"/>
    </location>
</feature>
<gene>
    <name evidence="9" type="primary">xerC</name>
    <name evidence="12" type="ORF">Q760_12865</name>
</gene>
<dbReference type="Proteomes" id="UP000029833">
    <property type="component" value="Unassembled WGS sequence"/>
</dbReference>
<name>A0A0A0BB60_9CELL</name>
<dbReference type="STRING" id="1408250.Q760_12865"/>
<keyword evidence="4 9" id="KW-0159">Chromosome partition</keyword>
<dbReference type="InterPro" id="IPR011010">
    <property type="entry name" value="DNA_brk_join_enz"/>
</dbReference>
<dbReference type="Gene3D" id="1.10.443.10">
    <property type="entry name" value="Intergrase catalytic core"/>
    <property type="match status" value="1"/>
</dbReference>
<feature type="domain" description="Tyr recombinase" evidence="10">
    <location>
        <begin position="118"/>
        <end position="304"/>
    </location>
</feature>
<keyword evidence="6 9" id="KW-0238">DNA-binding</keyword>
<dbReference type="SUPFAM" id="SSF56349">
    <property type="entry name" value="DNA breaking-rejoining enzymes"/>
    <property type="match status" value="1"/>
</dbReference>
<evidence type="ECO:0000256" key="1">
    <source>
        <dbReference type="ARBA" id="ARBA00004496"/>
    </source>
</evidence>
<sequence>MQTATGVTAAAPAVRLTADFALHLRAQRGLSDHTVRAYVGDVEHLLAYAARHGRADLVDIDLAVLRGWLAAMSAAQRSRATLARRGAAVRTFFDWAVRTGRVATDPALRLASARPTAALPTVLAVEDAARLLEVARTRADDADPVHLRDWAALELLYATGARVGELCRADVTDVDVAERTLHVVGKGDKERVVPFGLPAAEAVEAWLTTGRPVLAQGGTEPALLLGRRGGRVDQRQLRAVSHDLAALAGVDDIAPHALRHSAATHLLQGGSDLRSVQEVLGHASLATTQRYTHVTAERLRSSFEQAHPRA</sequence>
<dbReference type="Gene3D" id="1.10.150.130">
    <property type="match status" value="1"/>
</dbReference>
<keyword evidence="3 9" id="KW-0132">Cell division</keyword>
<dbReference type="CDD" id="cd00798">
    <property type="entry name" value="INT_XerDC_C"/>
    <property type="match status" value="1"/>
</dbReference>
<comment type="function">
    <text evidence="9">Site-specific tyrosine recombinase, which acts by catalyzing the cutting and rejoining of the recombining DNA molecules. The XerC-XerD complex is essential to convert dimers of the bacterial chromosome into monomers to permit their segregation at cell division. It also contributes to the segregational stability of plasmids.</text>
</comment>
<evidence type="ECO:0000256" key="3">
    <source>
        <dbReference type="ARBA" id="ARBA00022618"/>
    </source>
</evidence>
<dbReference type="GO" id="GO:0005737">
    <property type="term" value="C:cytoplasm"/>
    <property type="evidence" value="ECO:0007669"/>
    <property type="project" value="UniProtKB-SubCell"/>
</dbReference>
<keyword evidence="7 9" id="KW-0233">DNA recombination</keyword>
<dbReference type="HAMAP" id="MF_01808">
    <property type="entry name" value="Recomb_XerC_XerD"/>
    <property type="match status" value="1"/>
</dbReference>
<dbReference type="InterPro" id="IPR002104">
    <property type="entry name" value="Integrase_catalytic"/>
</dbReference>
<dbReference type="GO" id="GO:0051301">
    <property type="term" value="P:cell division"/>
    <property type="evidence" value="ECO:0007669"/>
    <property type="project" value="UniProtKB-KW"/>
</dbReference>
<comment type="caution">
    <text evidence="12">The sequence shown here is derived from an EMBL/GenBank/DDBJ whole genome shotgun (WGS) entry which is preliminary data.</text>
</comment>
<evidence type="ECO:0000256" key="5">
    <source>
        <dbReference type="ARBA" id="ARBA00022908"/>
    </source>
</evidence>
<dbReference type="GO" id="GO:0007059">
    <property type="term" value="P:chromosome segregation"/>
    <property type="evidence" value="ECO:0007669"/>
    <property type="project" value="UniProtKB-UniRule"/>
</dbReference>
<proteinExistence type="inferred from homology"/>
<dbReference type="OrthoDB" id="9801717at2"/>
<dbReference type="PROSITE" id="PS51900">
    <property type="entry name" value="CB"/>
    <property type="match status" value="1"/>
</dbReference>
<evidence type="ECO:0000256" key="6">
    <source>
        <dbReference type="ARBA" id="ARBA00023125"/>
    </source>
</evidence>
<feature type="active site" evidence="9">
    <location>
        <position position="282"/>
    </location>
</feature>
<dbReference type="Pfam" id="PF02899">
    <property type="entry name" value="Phage_int_SAM_1"/>
    <property type="match status" value="1"/>
</dbReference>
<organism evidence="12 13">
    <name type="scientific">Cellulomonas cellasea DSM 20118</name>
    <dbReference type="NCBI Taxonomy" id="1408250"/>
    <lineage>
        <taxon>Bacteria</taxon>
        <taxon>Bacillati</taxon>
        <taxon>Actinomycetota</taxon>
        <taxon>Actinomycetes</taxon>
        <taxon>Micrococcales</taxon>
        <taxon>Cellulomonadaceae</taxon>
        <taxon>Cellulomonas</taxon>
    </lineage>
</organism>
<dbReference type="AlphaFoldDB" id="A0A0A0BB60"/>
<evidence type="ECO:0000256" key="2">
    <source>
        <dbReference type="ARBA" id="ARBA00022490"/>
    </source>
</evidence>
<evidence type="ECO:0000259" key="10">
    <source>
        <dbReference type="PROSITE" id="PS51898"/>
    </source>
</evidence>
<dbReference type="GO" id="GO:0009037">
    <property type="term" value="F:tyrosine-based site-specific recombinase activity"/>
    <property type="evidence" value="ECO:0007669"/>
    <property type="project" value="UniProtKB-UniRule"/>
</dbReference>
<dbReference type="InterPro" id="IPR004107">
    <property type="entry name" value="Integrase_SAM-like_N"/>
</dbReference>
<keyword evidence="8 9" id="KW-0131">Cell cycle</keyword>
<comment type="similarity">
    <text evidence="9">Belongs to the 'phage' integrase family. XerC subfamily.</text>
</comment>
<feature type="active site" evidence="9">
    <location>
        <position position="186"/>
    </location>
</feature>
<evidence type="ECO:0000256" key="4">
    <source>
        <dbReference type="ARBA" id="ARBA00022829"/>
    </source>
</evidence>
<dbReference type="InterPro" id="IPR044068">
    <property type="entry name" value="CB"/>
</dbReference>
<feature type="active site" description="O-(3'-phospho-DNA)-tyrosine intermediate" evidence="9">
    <location>
        <position position="291"/>
    </location>
</feature>
<accession>A0A0A0BB60</accession>
<dbReference type="GO" id="GO:0003677">
    <property type="term" value="F:DNA binding"/>
    <property type="evidence" value="ECO:0007669"/>
    <property type="project" value="UniProtKB-UniRule"/>
</dbReference>
<feature type="active site" evidence="9">
    <location>
        <position position="256"/>
    </location>
</feature>